<keyword evidence="8" id="KW-0624">Polysaccharide degradation</keyword>
<dbReference type="SUPFAM" id="SSF51445">
    <property type="entry name" value="(Trans)glycosidases"/>
    <property type="match status" value="1"/>
</dbReference>
<feature type="active site" description="Nucleophile" evidence="9 11">
    <location>
        <position position="420"/>
    </location>
</feature>
<feature type="binding site" evidence="10">
    <location>
        <position position="467"/>
    </location>
    <ligand>
        <name>substrate</name>
    </ligand>
</feature>
<dbReference type="eggNOG" id="COG2723">
    <property type="taxonomic scope" value="Bacteria"/>
</dbReference>
<evidence type="ECO:0000256" key="4">
    <source>
        <dbReference type="ARBA" id="ARBA00022801"/>
    </source>
</evidence>
<dbReference type="PROSITE" id="PS00572">
    <property type="entry name" value="GLYCOSYL_HYDROL_F1_1"/>
    <property type="match status" value="1"/>
</dbReference>
<accession>I0V7N4</accession>
<feature type="compositionally biased region" description="Low complexity" evidence="13">
    <location>
        <begin position="18"/>
        <end position="28"/>
    </location>
</feature>
<evidence type="ECO:0000256" key="2">
    <source>
        <dbReference type="ARBA" id="ARBA00010838"/>
    </source>
</evidence>
<sequence>MPTSNEHSGSGLGSGNPANTASTTSTANTTDTLNTLDIVDTVDTVGPVDTVDALDTREGPGPVTFPPGFVWGVATAAFQVEGSTTADGRSPSIWDTFCDTDGAVAGGDTGEPAADHYRRMPSDVALMRELGVGAYRFSLAWPRVRPDGGDVNPRGLDFYERLVDTLLEAGIIPWPTLYHWDLPQALEDRGGWTARDTAARFADYAATVVDRLGDRVTTWTTLNEPWCSAFLGYGSGRHAPGRTDPGAAVAAAHHLLLAHGLAATAVRARVPDAEVGVTLNLFPVSPADPRSQEDLEVARRVDGLQNRLFLDPVLLSRYPEDVLADLEPWLGEVVRDGDEAVIGAGADFLGVNYYRDLFVSSAPDEQSGPPSEWVGTDHVSFPERGLPRTDSGWDVNAGELTGLLLRLHTEYPRLPLYITENGAAFRDEVGPGGRIEDADRIAFVEAHLLAAHRAVARGVDLRGYFYWSLLDNFEWAEGYAKRFGLVYVDYETQRRTPKASAAWYSRVMADNGLAGRR</sequence>
<evidence type="ECO:0000313" key="14">
    <source>
        <dbReference type="EMBL" id="EID56137.1"/>
    </source>
</evidence>
<feature type="binding site" evidence="10">
    <location>
        <position position="179"/>
    </location>
    <ligand>
        <name>substrate</name>
    </ligand>
</feature>
<dbReference type="Gene3D" id="3.20.20.80">
    <property type="entry name" value="Glycosidases"/>
    <property type="match status" value="1"/>
</dbReference>
<proteinExistence type="inferred from homology"/>
<evidence type="ECO:0000256" key="8">
    <source>
        <dbReference type="ARBA" id="ARBA00023326"/>
    </source>
</evidence>
<evidence type="ECO:0000313" key="15">
    <source>
        <dbReference type="Proteomes" id="UP000004691"/>
    </source>
</evidence>
<evidence type="ECO:0000256" key="1">
    <source>
        <dbReference type="ARBA" id="ARBA00000448"/>
    </source>
</evidence>
<dbReference type="PRINTS" id="PR00131">
    <property type="entry name" value="GLHYDRLASE1"/>
</dbReference>
<dbReference type="FunFam" id="3.20.20.80:FF:000004">
    <property type="entry name" value="Beta-glucosidase 6-phospho-beta-glucosidase"/>
    <property type="match status" value="1"/>
</dbReference>
<feature type="binding site" evidence="10">
    <location>
        <begin position="474"/>
        <end position="475"/>
    </location>
    <ligand>
        <name>substrate</name>
    </ligand>
</feature>
<feature type="binding site" evidence="10">
    <location>
        <position position="79"/>
    </location>
    <ligand>
        <name>substrate</name>
    </ligand>
</feature>
<reference evidence="14 15" key="1">
    <citation type="submission" date="2012-01" db="EMBL/GenBank/DDBJ databases">
        <title>Improved High-Quality Draft sequence of Saccharomonospora xinjiangensis XJ-54.</title>
        <authorList>
            <consortium name="US DOE Joint Genome Institute"/>
            <person name="Lucas S."/>
            <person name="Han J."/>
            <person name="Lapidus A."/>
            <person name="Cheng J.-F."/>
            <person name="Goodwin L."/>
            <person name="Pitluck S."/>
            <person name="Peters L."/>
            <person name="Mikhailova N."/>
            <person name="Teshima H."/>
            <person name="Detter J.C."/>
            <person name="Han C."/>
            <person name="Tapia R."/>
            <person name="Land M."/>
            <person name="Hauser L."/>
            <person name="Kyrpides N."/>
            <person name="Ivanova N."/>
            <person name="Pagani I."/>
            <person name="Brambilla E.-M."/>
            <person name="Klenk H.-P."/>
            <person name="Woyke T."/>
        </authorList>
    </citation>
    <scope>NUCLEOTIDE SEQUENCE [LARGE SCALE GENOMIC DNA]</scope>
    <source>
        <strain evidence="14 15">XJ-54</strain>
    </source>
</reference>
<feature type="binding site" evidence="10">
    <location>
        <position position="223"/>
    </location>
    <ligand>
        <name>substrate</name>
    </ligand>
</feature>
<evidence type="ECO:0000256" key="3">
    <source>
        <dbReference type="ARBA" id="ARBA00012744"/>
    </source>
</evidence>
<keyword evidence="4 12" id="KW-0378">Hydrolase</keyword>
<feature type="active site" description="Proton donor" evidence="9">
    <location>
        <position position="224"/>
    </location>
</feature>
<keyword evidence="7 12" id="KW-0326">Glycosidase</keyword>
<feature type="region of interest" description="Disordered" evidence="13">
    <location>
        <begin position="1"/>
        <end position="28"/>
    </location>
</feature>
<dbReference type="PROSITE" id="PS00653">
    <property type="entry name" value="GLYCOSYL_HYDROL_F1_2"/>
    <property type="match status" value="1"/>
</dbReference>
<keyword evidence="15" id="KW-1185">Reference proteome</keyword>
<evidence type="ECO:0000256" key="12">
    <source>
        <dbReference type="RuleBase" id="RU361175"/>
    </source>
</evidence>
<dbReference type="NCBIfam" id="TIGR03356">
    <property type="entry name" value="BGL"/>
    <property type="match status" value="1"/>
</dbReference>
<dbReference type="InterPro" id="IPR017736">
    <property type="entry name" value="Glyco_hydro_1_beta-glucosidase"/>
</dbReference>
<comment type="similarity">
    <text evidence="2 12">Belongs to the glycosyl hydrolase 1 family.</text>
</comment>
<dbReference type="InterPro" id="IPR033132">
    <property type="entry name" value="GH_1_N_CS"/>
</dbReference>
<evidence type="ECO:0000256" key="9">
    <source>
        <dbReference type="PIRSR" id="PIRSR617736-1"/>
    </source>
</evidence>
<dbReference type="Pfam" id="PF00232">
    <property type="entry name" value="Glyco_hydro_1"/>
    <property type="match status" value="1"/>
</dbReference>
<keyword evidence="5" id="KW-0136">Cellulose degradation</keyword>
<dbReference type="InterPro" id="IPR017853">
    <property type="entry name" value="GH"/>
</dbReference>
<name>I0V7N4_9PSEU</name>
<dbReference type="InterPro" id="IPR001360">
    <property type="entry name" value="Glyco_hydro_1"/>
</dbReference>
<feature type="binding site" evidence="10">
    <location>
        <position position="354"/>
    </location>
    <ligand>
        <name>substrate</name>
    </ligand>
</feature>
<evidence type="ECO:0000256" key="6">
    <source>
        <dbReference type="ARBA" id="ARBA00023277"/>
    </source>
</evidence>
<gene>
    <name evidence="14" type="ORF">SacxiDRAFT_3946</name>
</gene>
<dbReference type="EMBL" id="JH636049">
    <property type="protein sequence ID" value="EID56137.1"/>
    <property type="molecule type" value="Genomic_DNA"/>
</dbReference>
<dbReference type="GO" id="GO:0030245">
    <property type="term" value="P:cellulose catabolic process"/>
    <property type="evidence" value="ECO:0007669"/>
    <property type="project" value="UniProtKB-KW"/>
</dbReference>
<dbReference type="HOGENOM" id="CLU_001859_1_3_11"/>
<dbReference type="GO" id="GO:0005829">
    <property type="term" value="C:cytosol"/>
    <property type="evidence" value="ECO:0007669"/>
    <property type="project" value="TreeGrafter"/>
</dbReference>
<protein>
    <recommendedName>
        <fullName evidence="3 12">Beta-glucosidase</fullName>
        <ecNumber evidence="3 12">3.2.1.21</ecNumber>
    </recommendedName>
</protein>
<evidence type="ECO:0000256" key="7">
    <source>
        <dbReference type="ARBA" id="ARBA00023295"/>
    </source>
</evidence>
<dbReference type="InterPro" id="IPR018120">
    <property type="entry name" value="Glyco_hydro_1_AS"/>
</dbReference>
<evidence type="ECO:0000256" key="11">
    <source>
        <dbReference type="PROSITE-ProRule" id="PRU10055"/>
    </source>
</evidence>
<dbReference type="PANTHER" id="PTHR10353:SF36">
    <property type="entry name" value="LP05116P"/>
    <property type="match status" value="1"/>
</dbReference>
<evidence type="ECO:0000256" key="13">
    <source>
        <dbReference type="SAM" id="MobiDB-lite"/>
    </source>
</evidence>
<dbReference type="GO" id="GO:0008422">
    <property type="term" value="F:beta-glucosidase activity"/>
    <property type="evidence" value="ECO:0007669"/>
    <property type="project" value="UniProtKB-EC"/>
</dbReference>
<dbReference type="EC" id="3.2.1.21" evidence="3 12"/>
<dbReference type="AlphaFoldDB" id="I0V7N4"/>
<comment type="catalytic activity">
    <reaction evidence="1 12">
        <text>Hydrolysis of terminal, non-reducing beta-D-glucosyl residues with release of beta-D-glucose.</text>
        <dbReference type="EC" id="3.2.1.21"/>
    </reaction>
</comment>
<keyword evidence="6" id="KW-0119">Carbohydrate metabolism</keyword>
<organism evidence="14 15">
    <name type="scientific">Saccharomonospora xinjiangensis XJ-54</name>
    <dbReference type="NCBI Taxonomy" id="882086"/>
    <lineage>
        <taxon>Bacteria</taxon>
        <taxon>Bacillati</taxon>
        <taxon>Actinomycetota</taxon>
        <taxon>Actinomycetes</taxon>
        <taxon>Pseudonocardiales</taxon>
        <taxon>Pseudonocardiaceae</taxon>
        <taxon>Saccharomonospora</taxon>
    </lineage>
</organism>
<evidence type="ECO:0000256" key="5">
    <source>
        <dbReference type="ARBA" id="ARBA00023001"/>
    </source>
</evidence>
<dbReference type="Proteomes" id="UP000004691">
    <property type="component" value="Unassembled WGS sequence"/>
</dbReference>
<dbReference type="PANTHER" id="PTHR10353">
    <property type="entry name" value="GLYCOSYL HYDROLASE"/>
    <property type="match status" value="1"/>
</dbReference>
<evidence type="ECO:0000256" key="10">
    <source>
        <dbReference type="PIRSR" id="PIRSR617736-2"/>
    </source>
</evidence>
<dbReference type="STRING" id="882086.SacxiDRAFT_3946"/>